<evidence type="ECO:0000256" key="4">
    <source>
        <dbReference type="ARBA" id="ARBA00023012"/>
    </source>
</evidence>
<dbReference type="PANTHER" id="PTHR42713:SF3">
    <property type="entry name" value="TRANSCRIPTIONAL REGULATORY PROTEIN HPTR"/>
    <property type="match status" value="1"/>
</dbReference>
<dbReference type="EMBL" id="BMGR01000003">
    <property type="protein sequence ID" value="GGF94430.1"/>
    <property type="molecule type" value="Genomic_DNA"/>
</dbReference>
<evidence type="ECO:0000256" key="5">
    <source>
        <dbReference type="ARBA" id="ARBA00023015"/>
    </source>
</evidence>
<dbReference type="InterPro" id="IPR018060">
    <property type="entry name" value="HTH_AraC"/>
</dbReference>
<feature type="domain" description="HTH araC/xylS-type" evidence="9">
    <location>
        <begin position="436"/>
        <end position="532"/>
    </location>
</feature>
<dbReference type="InterPro" id="IPR051552">
    <property type="entry name" value="HptR"/>
</dbReference>
<keyword evidence="5" id="KW-0805">Transcription regulation</keyword>
<comment type="caution">
    <text evidence="11">The sequence shown here is derived from an EMBL/GenBank/DDBJ whole genome shotgun (WGS) entry which is preliminary data.</text>
</comment>
<feature type="modified residue" description="4-aspartylphosphate" evidence="8">
    <location>
        <position position="54"/>
    </location>
</feature>
<evidence type="ECO:0000256" key="7">
    <source>
        <dbReference type="ARBA" id="ARBA00023163"/>
    </source>
</evidence>
<keyword evidence="3 8" id="KW-0597">Phosphoprotein</keyword>
<evidence type="ECO:0000313" key="11">
    <source>
        <dbReference type="EMBL" id="GGF94430.1"/>
    </source>
</evidence>
<dbReference type="Pfam" id="PF00072">
    <property type="entry name" value="Response_reg"/>
    <property type="match status" value="1"/>
</dbReference>
<evidence type="ECO:0000256" key="8">
    <source>
        <dbReference type="PROSITE-ProRule" id="PRU00169"/>
    </source>
</evidence>
<dbReference type="PRINTS" id="PR00032">
    <property type="entry name" value="HTHARAC"/>
</dbReference>
<evidence type="ECO:0000256" key="2">
    <source>
        <dbReference type="ARBA" id="ARBA00022490"/>
    </source>
</evidence>
<dbReference type="Gene3D" id="1.10.10.60">
    <property type="entry name" value="Homeodomain-like"/>
    <property type="match status" value="2"/>
</dbReference>
<dbReference type="RefSeq" id="WP_188529569.1">
    <property type="nucleotide sequence ID" value="NZ_BMGR01000003.1"/>
</dbReference>
<evidence type="ECO:0000313" key="12">
    <source>
        <dbReference type="Proteomes" id="UP000644756"/>
    </source>
</evidence>
<keyword evidence="2" id="KW-0963">Cytoplasm</keyword>
<feature type="domain" description="Response regulatory" evidence="10">
    <location>
        <begin position="2"/>
        <end position="119"/>
    </location>
</feature>
<dbReference type="PROSITE" id="PS50110">
    <property type="entry name" value="RESPONSE_REGULATORY"/>
    <property type="match status" value="1"/>
</dbReference>
<dbReference type="SUPFAM" id="SSF46689">
    <property type="entry name" value="Homeodomain-like"/>
    <property type="match status" value="2"/>
</dbReference>
<dbReference type="Gene3D" id="3.40.50.2300">
    <property type="match status" value="1"/>
</dbReference>
<dbReference type="SMART" id="SM00342">
    <property type="entry name" value="HTH_ARAC"/>
    <property type="match status" value="1"/>
</dbReference>
<dbReference type="AlphaFoldDB" id="A0A917FQ67"/>
<reference evidence="11" key="1">
    <citation type="journal article" date="2014" name="Int. J. Syst. Evol. Microbiol.">
        <title>Complete genome sequence of Corynebacterium casei LMG S-19264T (=DSM 44701T), isolated from a smear-ripened cheese.</title>
        <authorList>
            <consortium name="US DOE Joint Genome Institute (JGI-PGF)"/>
            <person name="Walter F."/>
            <person name="Albersmeier A."/>
            <person name="Kalinowski J."/>
            <person name="Ruckert C."/>
        </authorList>
    </citation>
    <scope>NUCLEOTIDE SEQUENCE</scope>
    <source>
        <strain evidence="11">CGMCC 1.12987</strain>
    </source>
</reference>
<dbReference type="PROSITE" id="PS00041">
    <property type="entry name" value="HTH_ARAC_FAMILY_1"/>
    <property type="match status" value="1"/>
</dbReference>
<dbReference type="PROSITE" id="PS01124">
    <property type="entry name" value="HTH_ARAC_FAMILY_2"/>
    <property type="match status" value="1"/>
</dbReference>
<dbReference type="SUPFAM" id="SSF52172">
    <property type="entry name" value="CheY-like"/>
    <property type="match status" value="1"/>
</dbReference>
<comment type="subcellular location">
    <subcellularLocation>
        <location evidence="1">Cytoplasm</location>
    </subcellularLocation>
</comment>
<reference evidence="11" key="2">
    <citation type="submission" date="2020-09" db="EMBL/GenBank/DDBJ databases">
        <authorList>
            <person name="Sun Q."/>
            <person name="Zhou Y."/>
        </authorList>
    </citation>
    <scope>NUCLEOTIDE SEQUENCE</scope>
    <source>
        <strain evidence="11">CGMCC 1.12987</strain>
    </source>
</reference>
<evidence type="ECO:0000256" key="3">
    <source>
        <dbReference type="ARBA" id="ARBA00022553"/>
    </source>
</evidence>
<dbReference type="SMART" id="SM00448">
    <property type="entry name" value="REC"/>
    <property type="match status" value="1"/>
</dbReference>
<dbReference type="Pfam" id="PF12833">
    <property type="entry name" value="HTH_18"/>
    <property type="match status" value="1"/>
</dbReference>
<dbReference type="Proteomes" id="UP000644756">
    <property type="component" value="Unassembled WGS sequence"/>
</dbReference>
<dbReference type="InterPro" id="IPR020449">
    <property type="entry name" value="Tscrpt_reg_AraC-type_HTH"/>
</dbReference>
<name>A0A917FQ67_9BACL</name>
<keyword evidence="4" id="KW-0902">Two-component regulatory system</keyword>
<dbReference type="GO" id="GO:0003700">
    <property type="term" value="F:DNA-binding transcription factor activity"/>
    <property type="evidence" value="ECO:0007669"/>
    <property type="project" value="InterPro"/>
</dbReference>
<dbReference type="InterPro" id="IPR018062">
    <property type="entry name" value="HTH_AraC-typ_CS"/>
</dbReference>
<gene>
    <name evidence="11" type="ORF">GCM10010916_09730</name>
</gene>
<dbReference type="InterPro" id="IPR011006">
    <property type="entry name" value="CheY-like_superfamily"/>
</dbReference>
<accession>A0A917FQ67</accession>
<dbReference type="InterPro" id="IPR001789">
    <property type="entry name" value="Sig_transdc_resp-reg_receiver"/>
</dbReference>
<evidence type="ECO:0000259" key="9">
    <source>
        <dbReference type="PROSITE" id="PS01124"/>
    </source>
</evidence>
<evidence type="ECO:0008006" key="13">
    <source>
        <dbReference type="Google" id="ProtNLM"/>
    </source>
</evidence>
<protein>
    <recommendedName>
        <fullName evidence="13">Two-component system response regulator</fullName>
    </recommendedName>
</protein>
<evidence type="ECO:0000259" key="10">
    <source>
        <dbReference type="PROSITE" id="PS50110"/>
    </source>
</evidence>
<organism evidence="11 12">
    <name type="scientific">Paenibacillus abyssi</name>
    <dbReference type="NCBI Taxonomy" id="1340531"/>
    <lineage>
        <taxon>Bacteria</taxon>
        <taxon>Bacillati</taxon>
        <taxon>Bacillota</taxon>
        <taxon>Bacilli</taxon>
        <taxon>Bacillales</taxon>
        <taxon>Paenibacillaceae</taxon>
        <taxon>Paenibacillus</taxon>
    </lineage>
</organism>
<dbReference type="CDD" id="cd17536">
    <property type="entry name" value="REC_YesN-like"/>
    <property type="match status" value="1"/>
</dbReference>
<dbReference type="GO" id="GO:0043565">
    <property type="term" value="F:sequence-specific DNA binding"/>
    <property type="evidence" value="ECO:0007669"/>
    <property type="project" value="InterPro"/>
</dbReference>
<proteinExistence type="predicted"/>
<dbReference type="GO" id="GO:0000160">
    <property type="term" value="P:phosphorelay signal transduction system"/>
    <property type="evidence" value="ECO:0007669"/>
    <property type="project" value="UniProtKB-KW"/>
</dbReference>
<keyword evidence="7" id="KW-0804">Transcription</keyword>
<keyword evidence="6" id="KW-0238">DNA-binding</keyword>
<dbReference type="InterPro" id="IPR009057">
    <property type="entry name" value="Homeodomain-like_sf"/>
</dbReference>
<dbReference type="GO" id="GO:0005737">
    <property type="term" value="C:cytoplasm"/>
    <property type="evidence" value="ECO:0007669"/>
    <property type="project" value="UniProtKB-SubCell"/>
</dbReference>
<sequence>MNLLIVEDEVRLRTSLANNIPWEEHEIEVVGLAGNGSEALHLFKRKQPDIILLDIHMPEMDGITMARQVLNMNPLVKIIVLSGHDNFRFAKSALEIGVMKYLLKPAGDTEILQAVLEAADLLRQELDLLHNQAMLQQKWSQLLPNLQNDFFQYWTSGKYDDWEIMRYSKEVQIEDIGDYQYAVVMLDMDDLPEEETRFGKHDGPLLLFSLNSIVKELLESLPAWIFTTPDGYTALIFHGSCQEDPNEMLLFVNVTVTNLLSKVKECLKLTASAGICGETGGWKELHKLHAQANKALQSRVVYGRDIAIPYSEEQGNNSVLAVQPNTEKGLEIALETGDGERAKTFIDALWENGMSKAESVDDVHEHVLYFISLLTRLIHKQGWRVKEVAGTDFAYFHNPQLLTTKEQIASWLNRTVKSIVTHVQNQRKAVSNQTVKLILDIVEKEMDKELTLHTVADRLYVNSSYLSRLFKQETGKPFSTYVLERKMESAKELLLRGSKVYDAANMVGYRDVSYFTKVFRKYWGVTPGEVKQ</sequence>
<keyword evidence="12" id="KW-1185">Reference proteome</keyword>
<evidence type="ECO:0000256" key="1">
    <source>
        <dbReference type="ARBA" id="ARBA00004496"/>
    </source>
</evidence>
<dbReference type="PANTHER" id="PTHR42713">
    <property type="entry name" value="HISTIDINE KINASE-RELATED"/>
    <property type="match status" value="1"/>
</dbReference>
<evidence type="ECO:0000256" key="6">
    <source>
        <dbReference type="ARBA" id="ARBA00023125"/>
    </source>
</evidence>